<accession>A0A2S1LTZ2</accession>
<evidence type="ECO:0000259" key="1">
    <source>
        <dbReference type="Pfam" id="PF18942"/>
    </source>
</evidence>
<sequence length="458" mass="49467">MACSATLLSSCINDDDYSVPTLSCTETSLVKNLEPQAVPAASVVAPYSGPAGGIIEAYVVSSDLGGNFFKSISLQTLDGSFGFSIPVDITTVFTKFEPGRKVLIKLDGTYTDIKFGSMRIGALYQGEVGRLSATQYETILNRSCTVVSEEDLVQNLTIAQTLSNARINTLIELQNVQFKDESVNKTYYDANNQIGGATNHILVDQNGGQIIFRTSSFASYAGSIVPGKSGTVRGVLTKFNNDYQFVARTEDDIKLINPRIGEEPTNPGQPGGSEFALGGTETAFLGAFTENFESYAVNATTFPKYVNDHTTGDRYWQLKQFPANTGNKYIEMTSFSGNTNPGIAAKTYFFVPADFTAANTFSFSKEIRYMQGAALKVYYVTSANYTARGAINVSNFVDITSSFTGLTYPATDQSQNNFTTAGTYTIPASLTGTGFFVFEYTGSATVTTTIQLDDIVIN</sequence>
<dbReference type="Pfam" id="PF18942">
    <property type="entry name" value="DUF5689"/>
    <property type="match status" value="1"/>
</dbReference>
<dbReference type="EMBL" id="CP020919">
    <property type="protein sequence ID" value="AWG27121.1"/>
    <property type="molecule type" value="Genomic_DNA"/>
</dbReference>
<reference evidence="2 3" key="1">
    <citation type="submission" date="2017-04" db="EMBL/GenBank/DDBJ databases">
        <title>Complete genome sequence of Flavobacterium kingsejong AJ004.</title>
        <authorList>
            <person name="Lee P.C."/>
        </authorList>
    </citation>
    <scope>NUCLEOTIDE SEQUENCE [LARGE SCALE GENOMIC DNA]</scope>
    <source>
        <strain evidence="2 3">AJ004</strain>
    </source>
</reference>
<evidence type="ECO:0000313" key="2">
    <source>
        <dbReference type="EMBL" id="AWG27121.1"/>
    </source>
</evidence>
<dbReference type="NCBIfam" id="NF038128">
    <property type="entry name" value="choice_anch_J"/>
    <property type="match status" value="1"/>
</dbReference>
<gene>
    <name evidence="2" type="ORF">FK004_18805</name>
</gene>
<name>A0A2S1LTZ2_9FLAO</name>
<proteinExistence type="predicted"/>
<dbReference type="InterPro" id="IPR043744">
    <property type="entry name" value="DUF5689"/>
</dbReference>
<dbReference type="KEGG" id="fki:FK004_18805"/>
<evidence type="ECO:0000313" key="3">
    <source>
        <dbReference type="Proteomes" id="UP000244677"/>
    </source>
</evidence>
<protein>
    <recommendedName>
        <fullName evidence="1">DUF5689 domain-containing protein</fullName>
    </recommendedName>
</protein>
<dbReference type="Proteomes" id="UP000244677">
    <property type="component" value="Chromosome"/>
</dbReference>
<organism evidence="2 3">
    <name type="scientific">Flavobacterium kingsejongi</name>
    <dbReference type="NCBI Taxonomy" id="1678728"/>
    <lineage>
        <taxon>Bacteria</taxon>
        <taxon>Pseudomonadati</taxon>
        <taxon>Bacteroidota</taxon>
        <taxon>Flavobacteriia</taxon>
        <taxon>Flavobacteriales</taxon>
        <taxon>Flavobacteriaceae</taxon>
        <taxon>Flavobacterium</taxon>
    </lineage>
</organism>
<dbReference type="AlphaFoldDB" id="A0A2S1LTZ2"/>
<feature type="domain" description="DUF5689" evidence="1">
    <location>
        <begin position="54"/>
        <end position="253"/>
    </location>
</feature>
<keyword evidence="3" id="KW-1185">Reference proteome</keyword>